<protein>
    <submittedName>
        <fullName evidence="1">Uncharacterized protein</fullName>
    </submittedName>
</protein>
<organism evidence="1 2">
    <name type="scientific">Paspalum notatum var. saurae</name>
    <dbReference type="NCBI Taxonomy" id="547442"/>
    <lineage>
        <taxon>Eukaryota</taxon>
        <taxon>Viridiplantae</taxon>
        <taxon>Streptophyta</taxon>
        <taxon>Embryophyta</taxon>
        <taxon>Tracheophyta</taxon>
        <taxon>Spermatophyta</taxon>
        <taxon>Magnoliopsida</taxon>
        <taxon>Liliopsida</taxon>
        <taxon>Poales</taxon>
        <taxon>Poaceae</taxon>
        <taxon>PACMAD clade</taxon>
        <taxon>Panicoideae</taxon>
        <taxon>Andropogonodae</taxon>
        <taxon>Paspaleae</taxon>
        <taxon>Paspalinae</taxon>
        <taxon>Paspalum</taxon>
    </lineage>
</organism>
<keyword evidence="2" id="KW-1185">Reference proteome</keyword>
<dbReference type="Proteomes" id="UP001341281">
    <property type="component" value="Chromosome 05"/>
</dbReference>
<dbReference type="PANTHER" id="PTHR31479:SF3">
    <property type="entry name" value="ALPHA_BETA-HYDROLASES SUPERFAMILY PROTEIN"/>
    <property type="match status" value="1"/>
</dbReference>
<dbReference type="EMBL" id="CP144749">
    <property type="protein sequence ID" value="WVZ73603.1"/>
    <property type="molecule type" value="Genomic_DNA"/>
</dbReference>
<proteinExistence type="predicted"/>
<dbReference type="PANTHER" id="PTHR31479">
    <property type="entry name" value="ALPHA/BETA-HYDROLASES SUPERFAMILY PROTEIN"/>
    <property type="match status" value="1"/>
</dbReference>
<name>A0AAQ3WT56_PASNO</name>
<accession>A0AAQ3WT56</accession>
<evidence type="ECO:0000313" key="1">
    <source>
        <dbReference type="EMBL" id="WVZ73603.1"/>
    </source>
</evidence>
<dbReference type="AlphaFoldDB" id="A0AAQ3WT56"/>
<sequence>MNTSRALSSRSTKQTMWSGECHLFNPPSVSLGTGLRKILEKAGKVLERYISGSGSFSSHASGGPEEEQQAKLIKEVKRWVPNLYVNSCDYICCFYADHSGVATVTTENHSGVHSKLYVIAKGPNKFLEAHGLQQWWSDDSELHLAVHVSKHV</sequence>
<evidence type="ECO:0000313" key="2">
    <source>
        <dbReference type="Proteomes" id="UP001341281"/>
    </source>
</evidence>
<gene>
    <name evidence="1" type="ORF">U9M48_021889</name>
</gene>
<reference evidence="1 2" key="1">
    <citation type="submission" date="2024-02" db="EMBL/GenBank/DDBJ databases">
        <title>High-quality chromosome-scale genome assembly of Pensacola bahiagrass (Paspalum notatum Flugge var. saurae).</title>
        <authorList>
            <person name="Vega J.M."/>
            <person name="Podio M."/>
            <person name="Orjuela J."/>
            <person name="Siena L.A."/>
            <person name="Pessino S.C."/>
            <person name="Combes M.C."/>
            <person name="Mariac C."/>
            <person name="Albertini E."/>
            <person name="Pupilli F."/>
            <person name="Ortiz J.P.A."/>
            <person name="Leblanc O."/>
        </authorList>
    </citation>
    <scope>NUCLEOTIDE SEQUENCE [LARGE SCALE GENOMIC DNA]</scope>
    <source>
        <strain evidence="1">R1</strain>
        <tissue evidence="1">Leaf</tissue>
    </source>
</reference>